<feature type="chain" id="PRO_5046930780" description="t-SNARE coiled-coil homology domain-containing protein" evidence="2">
    <location>
        <begin position="19"/>
        <end position="260"/>
    </location>
</feature>
<name>A0ABQ8EWZ6_9FUNG</name>
<evidence type="ECO:0000313" key="3">
    <source>
        <dbReference type="EMBL" id="KAH6587947.1"/>
    </source>
</evidence>
<feature type="compositionally biased region" description="Basic and acidic residues" evidence="1">
    <location>
        <begin position="139"/>
        <end position="149"/>
    </location>
</feature>
<gene>
    <name evidence="3" type="ORF">BASA50_010966</name>
</gene>
<feature type="signal peptide" evidence="2">
    <location>
        <begin position="1"/>
        <end position="18"/>
    </location>
</feature>
<feature type="region of interest" description="Disordered" evidence="1">
    <location>
        <begin position="139"/>
        <end position="159"/>
    </location>
</feature>
<comment type="caution">
    <text evidence="3">The sequence shown here is derived from an EMBL/GenBank/DDBJ whole genome shotgun (WGS) entry which is preliminary data.</text>
</comment>
<keyword evidence="4" id="KW-1185">Reference proteome</keyword>
<proteinExistence type="predicted"/>
<dbReference type="Proteomes" id="UP001648503">
    <property type="component" value="Unassembled WGS sequence"/>
</dbReference>
<evidence type="ECO:0008006" key="5">
    <source>
        <dbReference type="Google" id="ProtNLM"/>
    </source>
</evidence>
<evidence type="ECO:0000313" key="4">
    <source>
        <dbReference type="Proteomes" id="UP001648503"/>
    </source>
</evidence>
<sequence>MRLISFAVISLLAITVSAQPPLSTSTAKDAIEKKLQDLWTVYRAQIELITKLREPGKVEQEEQTIRSVMKEIEEQLQRKDLSESERPGLEKCYAGSVNDLEKAQSAQIPKQQQLEKARNQRYDTVIKIDILDENLEREMEQDARDKSKMDASSSSSPHREILQKQINEGLQDAEDLVISDMDIKRGIFKLDDVITRTKNPKKDKLYGIWKKFTGIRVKLLRQEGLTRDQRSRTKELQAGFGWPPQSSLAVRMYQTYWLSP</sequence>
<reference evidence="3 4" key="1">
    <citation type="submission" date="2021-02" db="EMBL/GenBank/DDBJ databases">
        <title>Variation within the Batrachochytrium salamandrivorans European outbreak.</title>
        <authorList>
            <person name="Kelly M."/>
            <person name="Pasmans F."/>
            <person name="Shea T.P."/>
            <person name="Munoz J.F."/>
            <person name="Carranza S."/>
            <person name="Cuomo C.A."/>
            <person name="Martel A."/>
        </authorList>
    </citation>
    <scope>NUCLEOTIDE SEQUENCE [LARGE SCALE GENOMIC DNA]</scope>
    <source>
        <strain evidence="3 4">AMFP18/2</strain>
    </source>
</reference>
<organism evidence="3 4">
    <name type="scientific">Batrachochytrium salamandrivorans</name>
    <dbReference type="NCBI Taxonomy" id="1357716"/>
    <lineage>
        <taxon>Eukaryota</taxon>
        <taxon>Fungi</taxon>
        <taxon>Fungi incertae sedis</taxon>
        <taxon>Chytridiomycota</taxon>
        <taxon>Chytridiomycota incertae sedis</taxon>
        <taxon>Chytridiomycetes</taxon>
        <taxon>Rhizophydiales</taxon>
        <taxon>Rhizophydiales incertae sedis</taxon>
        <taxon>Batrachochytrium</taxon>
    </lineage>
</organism>
<accession>A0ABQ8EWZ6</accession>
<evidence type="ECO:0000256" key="1">
    <source>
        <dbReference type="SAM" id="MobiDB-lite"/>
    </source>
</evidence>
<dbReference type="EMBL" id="JAFCIX010000547">
    <property type="protein sequence ID" value="KAH6587947.1"/>
    <property type="molecule type" value="Genomic_DNA"/>
</dbReference>
<keyword evidence="2" id="KW-0732">Signal</keyword>
<evidence type="ECO:0000256" key="2">
    <source>
        <dbReference type="SAM" id="SignalP"/>
    </source>
</evidence>
<protein>
    <recommendedName>
        <fullName evidence="5">t-SNARE coiled-coil homology domain-containing protein</fullName>
    </recommendedName>
</protein>